<name>A0ABR0Z951_HUSHU</name>
<accession>A0ABR0Z951</accession>
<dbReference type="Gene3D" id="2.60.40.150">
    <property type="entry name" value="C2 domain"/>
    <property type="match status" value="2"/>
</dbReference>
<sequence length="533" mass="59326">MDPYVCQLLPLTNHFGSPTLVIFAVRYWLPSFLVLILVMKAMATEFIKNCCKGLLLKEKEAEPEAIKEHVAPPRSRKSLSDTESERSPVGSVYGKKRVGCTEHFLLSRPPLDGRQVPFVVPTLKPSYIQPNSQLNSSYPEGLQGSARSMFNDRKGELSGMSQLGVDPDAVFHPSYMLHHVSPGSVRHPPQQVKGLNKHGSVWDLKGNKSPVSPGLSSSMFDLATPHSHIQRYDSVSSVQSSESSMRDSLGSNRSLESITLSGDERELGKLHVRLCYQASHEQIWITVVRCKDLYLASGSGDHPVIGIKGTITLPKPVQFKSSVKEGTHELEFMETFVFALKLQQLQTVGLVFTVLTHHPRKRTIGECAMSLRKLSSVESEHWLDITPISKALPCHAELHIGTCFQPVSSRIQLQILAAQNLPSSSTPLGPSFSVKMEMHDVNGLVAKKKTRALKSTNGQVKWGETFLFPIAQGEQGIRFTVRLYSRSSVRRKHFLGKVQMGWENSSSEATEQWIDTTTNPEKVVVMWQKLNPI</sequence>
<evidence type="ECO:0000313" key="3">
    <source>
        <dbReference type="EMBL" id="KAK6481258.1"/>
    </source>
</evidence>
<keyword evidence="4" id="KW-1185">Reference proteome</keyword>
<feature type="domain" description="C2" evidence="2">
    <location>
        <begin position="392"/>
        <end position="518"/>
    </location>
</feature>
<dbReference type="Pfam" id="PF00168">
    <property type="entry name" value="C2"/>
    <property type="match status" value="2"/>
</dbReference>
<dbReference type="PANTHER" id="PTHR46887:SF1">
    <property type="entry name" value="TANDEM C2 DOMAINS NUCLEAR PROTEIN"/>
    <property type="match status" value="1"/>
</dbReference>
<dbReference type="InterPro" id="IPR035892">
    <property type="entry name" value="C2_domain_sf"/>
</dbReference>
<proteinExistence type="predicted"/>
<organism evidence="3 4">
    <name type="scientific">Huso huso</name>
    <name type="common">Beluga</name>
    <name type="synonym">Acipenser huso</name>
    <dbReference type="NCBI Taxonomy" id="61971"/>
    <lineage>
        <taxon>Eukaryota</taxon>
        <taxon>Metazoa</taxon>
        <taxon>Chordata</taxon>
        <taxon>Craniata</taxon>
        <taxon>Vertebrata</taxon>
        <taxon>Euteleostomi</taxon>
        <taxon>Actinopterygii</taxon>
        <taxon>Chondrostei</taxon>
        <taxon>Acipenseriformes</taxon>
        <taxon>Acipenseridae</taxon>
        <taxon>Huso</taxon>
    </lineage>
</organism>
<dbReference type="SUPFAM" id="SSF49562">
    <property type="entry name" value="C2 domain (Calcium/lipid-binding domain, CaLB)"/>
    <property type="match status" value="2"/>
</dbReference>
<feature type="region of interest" description="Disordered" evidence="1">
    <location>
        <begin position="231"/>
        <end position="251"/>
    </location>
</feature>
<evidence type="ECO:0000259" key="2">
    <source>
        <dbReference type="PROSITE" id="PS50004"/>
    </source>
</evidence>
<dbReference type="EMBL" id="JAHFZB010000015">
    <property type="protein sequence ID" value="KAK6481258.1"/>
    <property type="molecule type" value="Genomic_DNA"/>
</dbReference>
<dbReference type="InterPro" id="IPR030542">
    <property type="entry name" value="Tac2-N"/>
</dbReference>
<dbReference type="PROSITE" id="PS50004">
    <property type="entry name" value="C2"/>
    <property type="match status" value="2"/>
</dbReference>
<dbReference type="PANTHER" id="PTHR46887">
    <property type="entry name" value="TANDEM C2 DOMAINS NUCLEAR PROTEIN"/>
    <property type="match status" value="1"/>
</dbReference>
<gene>
    <name evidence="3" type="ORF">HHUSO_G17471</name>
</gene>
<protein>
    <submittedName>
        <fullName evidence="3">Tandem C2 domains nuclear protein-like isoform X1</fullName>
    </submittedName>
</protein>
<feature type="domain" description="C2" evidence="2">
    <location>
        <begin position="266"/>
        <end position="383"/>
    </location>
</feature>
<evidence type="ECO:0000256" key="1">
    <source>
        <dbReference type="SAM" id="MobiDB-lite"/>
    </source>
</evidence>
<feature type="compositionally biased region" description="Low complexity" evidence="1">
    <location>
        <begin position="234"/>
        <end position="243"/>
    </location>
</feature>
<comment type="caution">
    <text evidence="3">The sequence shown here is derived from an EMBL/GenBank/DDBJ whole genome shotgun (WGS) entry which is preliminary data.</text>
</comment>
<feature type="region of interest" description="Disordered" evidence="1">
    <location>
        <begin position="65"/>
        <end position="92"/>
    </location>
</feature>
<reference evidence="3 4" key="1">
    <citation type="submission" date="2021-05" db="EMBL/GenBank/DDBJ databases">
        <authorList>
            <person name="Zahm M."/>
            <person name="Klopp C."/>
            <person name="Cabau C."/>
            <person name="Kuhl H."/>
            <person name="Suciu R."/>
            <person name="Ciorpac M."/>
            <person name="Holostenco D."/>
            <person name="Gessner J."/>
            <person name="Wuertz S."/>
            <person name="Hohne C."/>
            <person name="Stock M."/>
            <person name="Gislard M."/>
            <person name="Lluch J."/>
            <person name="Milhes M."/>
            <person name="Lampietro C."/>
            <person name="Lopez Roques C."/>
            <person name="Donnadieu C."/>
            <person name="Du K."/>
            <person name="Schartl M."/>
            <person name="Guiguen Y."/>
        </authorList>
    </citation>
    <scope>NUCLEOTIDE SEQUENCE [LARGE SCALE GENOMIC DNA]</scope>
    <source>
        <strain evidence="3">Hh-F2</strain>
        <tissue evidence="3">Blood</tissue>
    </source>
</reference>
<evidence type="ECO:0000313" key="4">
    <source>
        <dbReference type="Proteomes" id="UP001369086"/>
    </source>
</evidence>
<dbReference type="SMART" id="SM00239">
    <property type="entry name" value="C2"/>
    <property type="match status" value="2"/>
</dbReference>
<dbReference type="Proteomes" id="UP001369086">
    <property type="component" value="Unassembled WGS sequence"/>
</dbReference>
<dbReference type="InterPro" id="IPR000008">
    <property type="entry name" value="C2_dom"/>
</dbReference>